<dbReference type="InterPro" id="IPR021848">
    <property type="entry name" value="HODM_asu-like"/>
</dbReference>
<dbReference type="RefSeq" id="XP_038785751.1">
    <property type="nucleotide sequence ID" value="XM_038931254.1"/>
</dbReference>
<evidence type="ECO:0000256" key="1">
    <source>
        <dbReference type="SAM" id="Phobius"/>
    </source>
</evidence>
<sequence length="799" mass="89093">MSNISQYRHQIGSVPILQFLPSAIVILPPAWSPNMVAGQLQEPEPMPLYVLLALVIGICFYFFFIGTAAVRLWFYKGALGPAPEKFLVVKIEHEDAQQHAPMVDNHSGAGTHNNAMKHRRMTVFTHASLSALSDDTAHTTALEPYGFSQATTMVNLQDIDEEELSSFTNPGTRAYIAEECRLSRMPAFDADDCGNGDYFPDLPYTNNPIESTSACSDYLQPSQLRLNSMDRRDWLAIDEHYIEYHAARTHLLSRNRSSCIHVTPDGESACRELLQEVASYLVEQHPNKFSFKTKHRRKHILNELIREDFDLEGGLEAHPLEVVARLCGEDFMIWERSESTRMWYLQASTALFPSGYIITSYMGRPVNVMVRGDANGRPPMLSWSTLPSILTLDLPTLSRYSHTGPLSLQQIFIQTRPPRCSLASTLHILRPMDFFAGNIANLHPSELLVRTETQMFARLPKSSAVVVTTRTSTETMSDMVERMNVWEKEAFLKTVNGWGPEEARFKGRELWIGVVERCLKGQIAATLNVANIPTFTRIVTTTMVTPTLATVIHNTSSTNTTLFPTSTTPTTLGSQQTFPSEHVQNTQGDCRPQVPGYGPVPEEDNVSSFYTSPLIRTPALEATTPHGYALTFCGANASYVGTNYLGYHELEAYSPIECASRCLMWGRSSLDGEPEVSSTILFPNGFDYSATPTSTSTLRAQMCNSFNIYFERSPSINLGEECQDANSRTIVKCALWGEGNMREEGATNTGYKNWEFEIAVAGSNGYVLGMEKEKSNEVNSKTSEGEKSVKMDMVAAFMK</sequence>
<dbReference type="PANTHER" id="PTHR36578">
    <property type="entry name" value="CHROMOSOME 15, WHOLE GENOME SHOTGUN SEQUENCE"/>
    <property type="match status" value="1"/>
</dbReference>
<gene>
    <name evidence="2" type="ORF">GT037_006207</name>
</gene>
<keyword evidence="1" id="KW-0812">Transmembrane</keyword>
<dbReference type="AlphaFoldDB" id="A0A8H7BA14"/>
<evidence type="ECO:0000313" key="3">
    <source>
        <dbReference type="Proteomes" id="UP000596902"/>
    </source>
</evidence>
<organism evidence="2 3">
    <name type="scientific">Alternaria burnsii</name>
    <dbReference type="NCBI Taxonomy" id="1187904"/>
    <lineage>
        <taxon>Eukaryota</taxon>
        <taxon>Fungi</taxon>
        <taxon>Dikarya</taxon>
        <taxon>Ascomycota</taxon>
        <taxon>Pezizomycotina</taxon>
        <taxon>Dothideomycetes</taxon>
        <taxon>Pleosporomycetidae</taxon>
        <taxon>Pleosporales</taxon>
        <taxon>Pleosporineae</taxon>
        <taxon>Pleosporaceae</taxon>
        <taxon>Alternaria</taxon>
        <taxon>Alternaria sect. Alternaria</taxon>
    </lineage>
</organism>
<accession>A0A8H7BA14</accession>
<dbReference type="Proteomes" id="UP000596902">
    <property type="component" value="Unassembled WGS sequence"/>
</dbReference>
<dbReference type="PANTHER" id="PTHR36578:SF1">
    <property type="entry name" value="APPLE DOMAIN-CONTAINING PROTEIN"/>
    <property type="match status" value="1"/>
</dbReference>
<dbReference type="EMBL" id="JAAABM010000008">
    <property type="protein sequence ID" value="KAF7675488.1"/>
    <property type="molecule type" value="Genomic_DNA"/>
</dbReference>
<dbReference type="Pfam" id="PF11927">
    <property type="entry name" value="HODM_asu-like"/>
    <property type="match status" value="1"/>
</dbReference>
<feature type="non-terminal residue" evidence="2">
    <location>
        <position position="1"/>
    </location>
</feature>
<keyword evidence="1" id="KW-0472">Membrane</keyword>
<keyword evidence="1" id="KW-1133">Transmembrane helix</keyword>
<protein>
    <submittedName>
        <fullName evidence="2">Uncharacterized protein</fullName>
    </submittedName>
</protein>
<comment type="caution">
    <text evidence="2">The sequence shown here is derived from an EMBL/GenBank/DDBJ whole genome shotgun (WGS) entry which is preliminary data.</text>
</comment>
<name>A0A8H7BA14_9PLEO</name>
<reference evidence="2" key="1">
    <citation type="submission" date="2020-01" db="EMBL/GenBank/DDBJ databases">
        <authorList>
            <person name="Feng Z.H.Z."/>
        </authorList>
    </citation>
    <scope>NUCLEOTIDE SEQUENCE</scope>
    <source>
        <strain evidence="2">CBS107.38</strain>
    </source>
</reference>
<feature type="transmembrane region" description="Helical" evidence="1">
    <location>
        <begin position="51"/>
        <end position="74"/>
    </location>
</feature>
<evidence type="ECO:0000313" key="2">
    <source>
        <dbReference type="EMBL" id="KAF7675488.1"/>
    </source>
</evidence>
<dbReference type="GeneID" id="62204432"/>
<keyword evidence="3" id="KW-1185">Reference proteome</keyword>
<proteinExistence type="predicted"/>
<reference evidence="2" key="2">
    <citation type="submission" date="2020-08" db="EMBL/GenBank/DDBJ databases">
        <title>Draft Genome Sequence of Cumin Blight Pathogen Alternaria burnsii.</title>
        <authorList>
            <person name="Feng Z."/>
        </authorList>
    </citation>
    <scope>NUCLEOTIDE SEQUENCE</scope>
    <source>
        <strain evidence="2">CBS107.38</strain>
    </source>
</reference>